<proteinExistence type="predicted"/>
<name>A0A2M9ZAF2_9LEPT</name>
<protein>
    <submittedName>
        <fullName evidence="1">Uncharacterized protein</fullName>
    </submittedName>
</protein>
<dbReference type="AlphaFoldDB" id="A0A2M9ZAF2"/>
<comment type="caution">
    <text evidence="1">The sequence shown here is derived from an EMBL/GenBank/DDBJ whole genome shotgun (WGS) entry which is preliminary data.</text>
</comment>
<accession>A0A2M9ZAF2</accession>
<evidence type="ECO:0000313" key="2">
    <source>
        <dbReference type="Proteomes" id="UP000231912"/>
    </source>
</evidence>
<evidence type="ECO:0000313" key="1">
    <source>
        <dbReference type="EMBL" id="PJZ65388.1"/>
    </source>
</evidence>
<organism evidence="1 2">
    <name type="scientific">Leptospira wolffii</name>
    <dbReference type="NCBI Taxonomy" id="409998"/>
    <lineage>
        <taxon>Bacteria</taxon>
        <taxon>Pseudomonadati</taxon>
        <taxon>Spirochaetota</taxon>
        <taxon>Spirochaetia</taxon>
        <taxon>Leptospirales</taxon>
        <taxon>Leptospiraceae</taxon>
        <taxon>Leptospira</taxon>
    </lineage>
</organism>
<dbReference type="Proteomes" id="UP000231912">
    <property type="component" value="Unassembled WGS sequence"/>
</dbReference>
<sequence>MMIGADIPNATEAIQKQGWGQVNIPNRQMEGHKRRKVTNEDHIFVANSLSFFEGVALRALNSFGHNFETYRTPL</sequence>
<reference evidence="1 2" key="1">
    <citation type="submission" date="2017-07" db="EMBL/GenBank/DDBJ databases">
        <title>Leptospira spp. isolated from tropical soils.</title>
        <authorList>
            <person name="Thibeaux R."/>
            <person name="Iraola G."/>
            <person name="Ferres I."/>
            <person name="Bierque E."/>
            <person name="Girault D."/>
            <person name="Soupe-Gilbert M.-E."/>
            <person name="Picardeau M."/>
            <person name="Goarant C."/>
        </authorList>
    </citation>
    <scope>NUCLEOTIDE SEQUENCE [LARGE SCALE GENOMIC DNA]</scope>
    <source>
        <strain evidence="1 2">FH2-C-A2</strain>
    </source>
</reference>
<dbReference type="EMBL" id="NPDT01000005">
    <property type="protein sequence ID" value="PJZ65388.1"/>
    <property type="molecule type" value="Genomic_DNA"/>
</dbReference>
<gene>
    <name evidence="1" type="ORF">CH371_13425</name>
</gene>